<name>A0A1G4RBY5_9HYPH</name>
<accession>A0A1G4RBY5</accession>
<evidence type="ECO:0000313" key="3">
    <source>
        <dbReference type="Proteomes" id="UP000198889"/>
    </source>
</evidence>
<dbReference type="STRING" id="177413.SAMN05660859_1498"/>
<keyword evidence="3" id="KW-1185">Reference proteome</keyword>
<proteinExistence type="predicted"/>
<protein>
    <submittedName>
        <fullName evidence="2">Uncharacterized protein</fullName>
    </submittedName>
</protein>
<evidence type="ECO:0000256" key="1">
    <source>
        <dbReference type="SAM" id="MobiDB-lite"/>
    </source>
</evidence>
<evidence type="ECO:0000313" key="2">
    <source>
        <dbReference type="EMBL" id="SCW53749.1"/>
    </source>
</evidence>
<dbReference type="Proteomes" id="UP000198889">
    <property type="component" value="Unassembled WGS sequence"/>
</dbReference>
<sequence>MGNWVVQLLVELGLRRPRAEDGARAEHPHDVPPPKGDIRPRD</sequence>
<organism evidence="2 3">
    <name type="scientific">Ancylobacter rudongensis</name>
    <dbReference type="NCBI Taxonomy" id="177413"/>
    <lineage>
        <taxon>Bacteria</taxon>
        <taxon>Pseudomonadati</taxon>
        <taxon>Pseudomonadota</taxon>
        <taxon>Alphaproteobacteria</taxon>
        <taxon>Hyphomicrobiales</taxon>
        <taxon>Xanthobacteraceae</taxon>
        <taxon>Ancylobacter</taxon>
    </lineage>
</organism>
<dbReference type="EMBL" id="FMTP01000002">
    <property type="protein sequence ID" value="SCW53749.1"/>
    <property type="molecule type" value="Genomic_DNA"/>
</dbReference>
<gene>
    <name evidence="2" type="ORF">SAMN05660859_1498</name>
</gene>
<feature type="region of interest" description="Disordered" evidence="1">
    <location>
        <begin position="16"/>
        <end position="42"/>
    </location>
</feature>
<dbReference type="AlphaFoldDB" id="A0A1G4RBY5"/>
<reference evidence="3" key="1">
    <citation type="submission" date="2016-10" db="EMBL/GenBank/DDBJ databases">
        <authorList>
            <person name="Varghese N."/>
            <person name="Submissions S."/>
        </authorList>
    </citation>
    <scope>NUCLEOTIDE SEQUENCE [LARGE SCALE GENOMIC DNA]</scope>
    <source>
        <strain evidence="3">CGMCC 1.1761</strain>
    </source>
</reference>